<organism evidence="2 3">
    <name type="scientific">Bifidobacterium parmae</name>
    <dbReference type="NCBI Taxonomy" id="361854"/>
    <lineage>
        <taxon>Bacteria</taxon>
        <taxon>Bacillati</taxon>
        <taxon>Actinomycetota</taxon>
        <taxon>Actinomycetes</taxon>
        <taxon>Bifidobacteriales</taxon>
        <taxon>Bifidobacteriaceae</taxon>
        <taxon>Bifidobacterium</taxon>
    </lineage>
</organism>
<accession>A0A2N5J4K3</accession>
<dbReference type="RefSeq" id="WP_101621916.1">
    <property type="nucleotide sequence ID" value="NZ_NMWT01000008.1"/>
</dbReference>
<keyword evidence="1" id="KW-0812">Transmembrane</keyword>
<evidence type="ECO:0000313" key="2">
    <source>
        <dbReference type="EMBL" id="PLS29138.1"/>
    </source>
</evidence>
<dbReference type="OrthoDB" id="3240598at2"/>
<proteinExistence type="predicted"/>
<feature type="transmembrane region" description="Helical" evidence="1">
    <location>
        <begin position="234"/>
        <end position="256"/>
    </location>
</feature>
<evidence type="ECO:0000256" key="1">
    <source>
        <dbReference type="SAM" id="Phobius"/>
    </source>
</evidence>
<dbReference type="AlphaFoldDB" id="A0A2N5J4K3"/>
<gene>
    <name evidence="2" type="ORF">Uis4E_0716</name>
</gene>
<keyword evidence="1" id="KW-1133">Transmembrane helix</keyword>
<comment type="caution">
    <text evidence="2">The sequence shown here is derived from an EMBL/GenBank/DDBJ whole genome shotgun (WGS) entry which is preliminary data.</text>
</comment>
<feature type="transmembrane region" description="Helical" evidence="1">
    <location>
        <begin position="98"/>
        <end position="123"/>
    </location>
</feature>
<dbReference type="Proteomes" id="UP000235034">
    <property type="component" value="Unassembled WGS sequence"/>
</dbReference>
<reference evidence="2 3" key="1">
    <citation type="submission" date="2017-07" db="EMBL/GenBank/DDBJ databases">
        <title>Bifidobacterium novel species.</title>
        <authorList>
            <person name="Lugli G.A."/>
            <person name="Milani C."/>
            <person name="Duranti S."/>
            <person name="Mangifesta M."/>
        </authorList>
    </citation>
    <scope>NUCLEOTIDE SEQUENCE [LARGE SCALE GENOMIC DNA]</scope>
    <source>
        <strain evidence="2 3">77</strain>
    </source>
</reference>
<feature type="transmembrane region" description="Helical" evidence="1">
    <location>
        <begin position="69"/>
        <end position="86"/>
    </location>
</feature>
<evidence type="ECO:0000313" key="3">
    <source>
        <dbReference type="Proteomes" id="UP000235034"/>
    </source>
</evidence>
<feature type="transmembrane region" description="Helical" evidence="1">
    <location>
        <begin position="20"/>
        <end position="40"/>
    </location>
</feature>
<name>A0A2N5J4K3_9BIFI</name>
<keyword evidence="1" id="KW-0472">Membrane</keyword>
<protein>
    <submittedName>
        <fullName evidence="2">Uncharacterized protein</fullName>
    </submittedName>
</protein>
<feature type="transmembrane region" description="Helical" evidence="1">
    <location>
        <begin position="198"/>
        <end position="227"/>
    </location>
</feature>
<dbReference type="EMBL" id="NMWT01000008">
    <property type="protein sequence ID" value="PLS29138.1"/>
    <property type="molecule type" value="Genomic_DNA"/>
</dbReference>
<sequence length="344" mass="37318">MRDGHPPNGVQSRAMRRDGLLAAVALPVVILLLAAMRWGLYLASQRLGFLWVNPLTGSASVSPFRLDRLTATMLFLGAIAWYACCFDRMLCHGVSRRSFATTSGGVGSFTAVVSTVLLVPLAYVGTYFGSIRLYRTGRLEGGTWIAEGPDDGWRWVDGWLGNGVMMGRVNRFVNAWVDYDLNPRDPYAAIRHAGLPPLLFACVIFLALMIAATALGMLAGATIMWTLDGGIRRIVGAAAVLIAAYAAGVLAVIPWMETTRDPAWSGWVGVLSPLWIRLTRGDSLYNEYDVGHAELAMLYAWLPLIESVLLFAACAAVARRLASRHEVRSIRFVAAAAGGEGKTR</sequence>
<keyword evidence="3" id="KW-1185">Reference proteome</keyword>
<feature type="transmembrane region" description="Helical" evidence="1">
    <location>
        <begin position="298"/>
        <end position="318"/>
    </location>
</feature>